<feature type="domain" description="Mechanosensitive ion channel MscS" evidence="6">
    <location>
        <begin position="199"/>
        <end position="267"/>
    </location>
</feature>
<protein>
    <submittedName>
        <fullName evidence="7">Miniconductance mechanosensitive channel</fullName>
    </submittedName>
</protein>
<dbReference type="GO" id="GO:0071470">
    <property type="term" value="P:cellular response to osmotic stress"/>
    <property type="evidence" value="ECO:0007669"/>
    <property type="project" value="InterPro"/>
</dbReference>
<proteinExistence type="predicted"/>
<dbReference type="GO" id="GO:0008381">
    <property type="term" value="F:mechanosensitive monoatomic ion channel activity"/>
    <property type="evidence" value="ECO:0007669"/>
    <property type="project" value="InterPro"/>
</dbReference>
<feature type="transmembrane region" description="Helical" evidence="5">
    <location>
        <begin position="154"/>
        <end position="175"/>
    </location>
</feature>
<evidence type="ECO:0000313" key="7">
    <source>
        <dbReference type="EMBL" id="PWK33051.1"/>
    </source>
</evidence>
<dbReference type="Pfam" id="PF00924">
    <property type="entry name" value="MS_channel_2nd"/>
    <property type="match status" value="1"/>
</dbReference>
<evidence type="ECO:0000313" key="8">
    <source>
        <dbReference type="Proteomes" id="UP000245754"/>
    </source>
</evidence>
<dbReference type="Proteomes" id="UP000245754">
    <property type="component" value="Unassembled WGS sequence"/>
</dbReference>
<gene>
    <name evidence="7" type="ORF">C7419_10545</name>
</gene>
<keyword evidence="3 5" id="KW-1133">Transmembrane helix</keyword>
<dbReference type="PANTHER" id="PTHR30414">
    <property type="entry name" value="MINICONDUCTANCE MECHANOSENSITIVE CHANNEL YBDG"/>
    <property type="match status" value="1"/>
</dbReference>
<comment type="caution">
    <text evidence="7">The sequence shown here is derived from an EMBL/GenBank/DDBJ whole genome shotgun (WGS) entry which is preliminary data.</text>
</comment>
<keyword evidence="4 5" id="KW-0472">Membrane</keyword>
<feature type="transmembrane region" description="Helical" evidence="5">
    <location>
        <begin position="181"/>
        <end position="208"/>
    </location>
</feature>
<dbReference type="AlphaFoldDB" id="A0A316EMV1"/>
<dbReference type="InterPro" id="IPR010920">
    <property type="entry name" value="LSM_dom_sf"/>
</dbReference>
<evidence type="ECO:0000259" key="6">
    <source>
        <dbReference type="Pfam" id="PF00924"/>
    </source>
</evidence>
<sequence length="400" mass="44446">MFGDMFRIVEGPDGWPRVYAQTDSLPVAIAIVAGLLLTIALASVLCYAVTRVLLLWTVRRLARGEHRKWLRAAEKRRVFDRLAPIVPAFIVYVSAPLLTGITFPIVSMLGRPVGVIAACFMVFAALRAGFAFLGSIEDRYSHFPHASERPIKSFLQVATIVLYLMALIAIVSLLLDRSPTYFLTGVSAMTALLIIVFRDSLLGFVASIQLAAYDMLRIGDWIEVPGYVADGVVTDISLNTIKVQNFDNTIVTLPSYVLLSNGVKNWRGMMEAGARRVRHAIPFDADSVRLCDDAMLSTLRTSPALRLPSALDATAACEAMTNLGMLRAYMMAYFRAHPAIRADMPLVIRHVQSTSQGLPLEVFLFVNVTDWETYEQVQSDLFDHVYGVLPVFGLRVWQKR</sequence>
<evidence type="ECO:0000256" key="2">
    <source>
        <dbReference type="ARBA" id="ARBA00022692"/>
    </source>
</evidence>
<dbReference type="SUPFAM" id="SSF50182">
    <property type="entry name" value="Sm-like ribonucleoproteins"/>
    <property type="match status" value="1"/>
</dbReference>
<evidence type="ECO:0000256" key="4">
    <source>
        <dbReference type="ARBA" id="ARBA00023136"/>
    </source>
</evidence>
<feature type="transmembrane region" description="Helical" evidence="5">
    <location>
        <begin position="112"/>
        <end position="133"/>
    </location>
</feature>
<dbReference type="GO" id="GO:0005886">
    <property type="term" value="C:plasma membrane"/>
    <property type="evidence" value="ECO:0007669"/>
    <property type="project" value="TreeGrafter"/>
</dbReference>
<feature type="transmembrane region" description="Helical" evidence="5">
    <location>
        <begin position="79"/>
        <end position="106"/>
    </location>
</feature>
<feature type="transmembrane region" description="Helical" evidence="5">
    <location>
        <begin position="25"/>
        <end position="58"/>
    </location>
</feature>
<dbReference type="InterPro" id="IPR030192">
    <property type="entry name" value="YbdG"/>
</dbReference>
<evidence type="ECO:0000256" key="3">
    <source>
        <dbReference type="ARBA" id="ARBA00022989"/>
    </source>
</evidence>
<organism evidence="7 8">
    <name type="scientific">Cupriavidus plantarum</name>
    <dbReference type="NCBI Taxonomy" id="942865"/>
    <lineage>
        <taxon>Bacteria</taxon>
        <taxon>Pseudomonadati</taxon>
        <taxon>Pseudomonadota</taxon>
        <taxon>Betaproteobacteria</taxon>
        <taxon>Burkholderiales</taxon>
        <taxon>Burkholderiaceae</taxon>
        <taxon>Cupriavidus</taxon>
    </lineage>
</organism>
<dbReference type="PANTHER" id="PTHR30414:SF0">
    <property type="entry name" value="MINICONDUCTANCE MECHANOSENSITIVE CHANNEL YBDG"/>
    <property type="match status" value="1"/>
</dbReference>
<keyword evidence="2 5" id="KW-0812">Transmembrane</keyword>
<dbReference type="Gene3D" id="2.30.30.60">
    <property type="match status" value="1"/>
</dbReference>
<dbReference type="EMBL" id="QGGT01000005">
    <property type="protein sequence ID" value="PWK33051.1"/>
    <property type="molecule type" value="Genomic_DNA"/>
</dbReference>
<accession>A0A316EMV1</accession>
<dbReference type="InterPro" id="IPR023408">
    <property type="entry name" value="MscS_beta-dom_sf"/>
</dbReference>
<evidence type="ECO:0000256" key="5">
    <source>
        <dbReference type="SAM" id="Phobius"/>
    </source>
</evidence>
<keyword evidence="8" id="KW-1185">Reference proteome</keyword>
<comment type="subcellular location">
    <subcellularLocation>
        <location evidence="1">Membrane</location>
    </subcellularLocation>
</comment>
<dbReference type="InterPro" id="IPR006685">
    <property type="entry name" value="MscS_channel_2nd"/>
</dbReference>
<reference evidence="7 8" key="1">
    <citation type="submission" date="2018-05" db="EMBL/GenBank/DDBJ databases">
        <title>Genomic Encyclopedia of Type Strains, Phase IV (KMG-V): Genome sequencing to study the core and pangenomes of soil and plant-associated prokaryotes.</title>
        <authorList>
            <person name="Whitman W."/>
        </authorList>
    </citation>
    <scope>NUCLEOTIDE SEQUENCE [LARGE SCALE GENOMIC DNA]</scope>
    <source>
        <strain evidence="7 8">SLV-132</strain>
    </source>
</reference>
<name>A0A316EMV1_9BURK</name>
<evidence type="ECO:0000256" key="1">
    <source>
        <dbReference type="ARBA" id="ARBA00004370"/>
    </source>
</evidence>